<dbReference type="Gene3D" id="3.40.50.1980">
    <property type="entry name" value="Nitrogenase molybdenum iron protein domain"/>
    <property type="match status" value="2"/>
</dbReference>
<accession>A0AA37T0L9</accession>
<dbReference type="Proteomes" id="UP001156601">
    <property type="component" value="Unassembled WGS sequence"/>
</dbReference>
<keyword evidence="3" id="KW-1185">Reference proteome</keyword>
<evidence type="ECO:0000313" key="3">
    <source>
        <dbReference type="Proteomes" id="UP001156601"/>
    </source>
</evidence>
<dbReference type="Pfam" id="PF01497">
    <property type="entry name" value="Peripla_BP_2"/>
    <property type="match status" value="1"/>
</dbReference>
<dbReference type="InterPro" id="IPR050902">
    <property type="entry name" value="ABC_Transporter_SBP"/>
</dbReference>
<reference evidence="2" key="2">
    <citation type="submission" date="2023-01" db="EMBL/GenBank/DDBJ databases">
        <title>Draft genome sequence of Agaribacter marinus strain NBRC 110023.</title>
        <authorList>
            <person name="Sun Q."/>
            <person name="Mori K."/>
        </authorList>
    </citation>
    <scope>NUCLEOTIDE SEQUENCE</scope>
    <source>
        <strain evidence="2">NBRC 110023</strain>
    </source>
</reference>
<dbReference type="SUPFAM" id="SSF53807">
    <property type="entry name" value="Helical backbone' metal receptor"/>
    <property type="match status" value="1"/>
</dbReference>
<dbReference type="AlphaFoldDB" id="A0AA37T0L9"/>
<sequence>MDRVTTSILVKFVLMFVFLSTMNKDVHSQEKNANFSVQLAGDNTPLKIVSAGGSVTEILFALGAAASVIAVDTSSSYPASVQTLPNVGYYRQLSVEGVISTGASHLIALKGAGPSTGLQQIAAAGVAVHGVDVPKNIEGLYQAITTIGELVEKQEEARALIASLTQQFATIRAHEWSIVGKTAAFMMSISDQGLMAAGQSTVPDLIFSQLGLTNPYTDINGFKAVSPESLLKHPPDFILMPAHQARGHTVEQLCQKAAMRLYVKQHGCNLYIVDSLKFLGLTPRLPSAFKDVLAYANN</sequence>
<dbReference type="InterPro" id="IPR002491">
    <property type="entry name" value="ABC_transptr_periplasmic_BD"/>
</dbReference>
<gene>
    <name evidence="2" type="ORF">GCM10007852_25870</name>
</gene>
<evidence type="ECO:0000259" key="1">
    <source>
        <dbReference type="PROSITE" id="PS50983"/>
    </source>
</evidence>
<feature type="domain" description="Fe/B12 periplasmic-binding" evidence="1">
    <location>
        <begin position="47"/>
        <end position="298"/>
    </location>
</feature>
<dbReference type="PANTHER" id="PTHR30535:SF4">
    <property type="entry name" value="HEMIN-BINDING PERIPLASMIC PROTEIN HMUT"/>
    <property type="match status" value="1"/>
</dbReference>
<evidence type="ECO:0000313" key="2">
    <source>
        <dbReference type="EMBL" id="GLR71679.1"/>
    </source>
</evidence>
<reference evidence="2" key="1">
    <citation type="journal article" date="2014" name="Int. J. Syst. Evol. Microbiol.">
        <title>Complete genome sequence of Corynebacterium casei LMG S-19264T (=DSM 44701T), isolated from a smear-ripened cheese.</title>
        <authorList>
            <consortium name="US DOE Joint Genome Institute (JGI-PGF)"/>
            <person name="Walter F."/>
            <person name="Albersmeier A."/>
            <person name="Kalinowski J."/>
            <person name="Ruckert C."/>
        </authorList>
    </citation>
    <scope>NUCLEOTIDE SEQUENCE</scope>
    <source>
        <strain evidence="2">NBRC 110023</strain>
    </source>
</reference>
<name>A0AA37T0L9_9ALTE</name>
<dbReference type="EMBL" id="BSOT01000006">
    <property type="protein sequence ID" value="GLR71679.1"/>
    <property type="molecule type" value="Genomic_DNA"/>
</dbReference>
<dbReference type="PROSITE" id="PS50983">
    <property type="entry name" value="FE_B12_PBP"/>
    <property type="match status" value="1"/>
</dbReference>
<proteinExistence type="predicted"/>
<organism evidence="2 3">
    <name type="scientific">Agaribacter marinus</name>
    <dbReference type="NCBI Taxonomy" id="1431249"/>
    <lineage>
        <taxon>Bacteria</taxon>
        <taxon>Pseudomonadati</taxon>
        <taxon>Pseudomonadota</taxon>
        <taxon>Gammaproteobacteria</taxon>
        <taxon>Alteromonadales</taxon>
        <taxon>Alteromonadaceae</taxon>
        <taxon>Agaribacter</taxon>
    </lineage>
</organism>
<dbReference type="RefSeq" id="WP_284218016.1">
    <property type="nucleotide sequence ID" value="NZ_BSOT01000006.1"/>
</dbReference>
<protein>
    <submittedName>
        <fullName evidence="2">Hemin ABC transporter substrate-binding protein</fullName>
    </submittedName>
</protein>
<comment type="caution">
    <text evidence="2">The sequence shown here is derived from an EMBL/GenBank/DDBJ whole genome shotgun (WGS) entry which is preliminary data.</text>
</comment>
<dbReference type="PANTHER" id="PTHR30535">
    <property type="entry name" value="VITAMIN B12-BINDING PROTEIN"/>
    <property type="match status" value="1"/>
</dbReference>